<accession>A0A410WT93</accession>
<organism evidence="2 3">
    <name type="scientific">Paenibacillus chitinolyticus</name>
    <dbReference type="NCBI Taxonomy" id="79263"/>
    <lineage>
        <taxon>Bacteria</taxon>
        <taxon>Bacillati</taxon>
        <taxon>Bacillota</taxon>
        <taxon>Bacilli</taxon>
        <taxon>Bacillales</taxon>
        <taxon>Paenibacillaceae</taxon>
        <taxon>Paenibacillus</taxon>
    </lineage>
</organism>
<evidence type="ECO:0000313" key="2">
    <source>
        <dbReference type="EMBL" id="QAV17619.1"/>
    </source>
</evidence>
<dbReference type="EMBL" id="CP026520">
    <property type="protein sequence ID" value="QAV17619.1"/>
    <property type="molecule type" value="Genomic_DNA"/>
</dbReference>
<dbReference type="RefSeq" id="WP_042229101.1">
    <property type="nucleotide sequence ID" value="NZ_CP026520.1"/>
</dbReference>
<proteinExistence type="predicted"/>
<dbReference type="AlphaFoldDB" id="A0A410WT93"/>
<dbReference type="Proteomes" id="UP000288943">
    <property type="component" value="Chromosome"/>
</dbReference>
<protein>
    <submittedName>
        <fullName evidence="2">Uncharacterized protein</fullName>
    </submittedName>
</protein>
<keyword evidence="4" id="KW-1185">Reference proteome</keyword>
<dbReference type="KEGG" id="pchi:PC41400_08055"/>
<name>A0A410WT93_9BACL</name>
<evidence type="ECO:0000313" key="4">
    <source>
        <dbReference type="Proteomes" id="UP001527202"/>
    </source>
</evidence>
<reference evidence="1 4" key="2">
    <citation type="submission" date="2022-05" db="EMBL/GenBank/DDBJ databases">
        <title>Genome Sequencing of Bee-Associated Microbes.</title>
        <authorList>
            <person name="Dunlap C."/>
        </authorList>
    </citation>
    <scope>NUCLEOTIDE SEQUENCE [LARGE SCALE GENOMIC DNA]</scope>
    <source>
        <strain evidence="1 4">NRRL B-23120</strain>
    </source>
</reference>
<evidence type="ECO:0000313" key="3">
    <source>
        <dbReference type="Proteomes" id="UP000288943"/>
    </source>
</evidence>
<reference evidence="2 3" key="1">
    <citation type="submission" date="2018-01" db="EMBL/GenBank/DDBJ databases">
        <title>The whole genome sequencing and assembly of Paenibacillus chitinolyticus KCCM 41400 strain.</title>
        <authorList>
            <person name="Kim J.-Y."/>
            <person name="Park M.-K."/>
            <person name="Lee Y.-J."/>
            <person name="Yi H."/>
            <person name="Bahn Y.-S."/>
            <person name="Kim J.F."/>
            <person name="Lee D.-W."/>
        </authorList>
    </citation>
    <scope>NUCLEOTIDE SEQUENCE [LARGE SCALE GENOMIC DNA]</scope>
    <source>
        <strain evidence="2 3">KCCM 41400</strain>
    </source>
</reference>
<dbReference type="OrthoDB" id="2606203at2"/>
<sequence>MKDYSKWMSPNSDSEEILFDLCEKSKVKINDFTAGAVSYEAVINDANEWQKDVDLIILIKKSEYNIHCGDYIQANNQCFLVLFSPEDRNFFWSVKVRKCHSLIRWLNETGSIKEIPFLLDNVINSLGIEMGRVVNLPDEERRILIQRNSDTLKFAKSKRFIFDNRGWKITAIDGLSRENIIVITLLEDTINTYIDNVDECIANFKNEKTSKPGI</sequence>
<evidence type="ECO:0000313" key="1">
    <source>
        <dbReference type="EMBL" id="MCY9599139.1"/>
    </source>
</evidence>
<dbReference type="GeneID" id="95374764"/>
<dbReference type="Proteomes" id="UP001527202">
    <property type="component" value="Unassembled WGS sequence"/>
</dbReference>
<dbReference type="EMBL" id="JAMDMJ010000039">
    <property type="protein sequence ID" value="MCY9599139.1"/>
    <property type="molecule type" value="Genomic_DNA"/>
</dbReference>
<gene>
    <name evidence="1" type="ORF">M5X16_25605</name>
    <name evidence="2" type="ORF">PC41400_08055</name>
</gene>